<sequence>MNAMSDRGLKSISWSTVILFALGFWLSGSLILDLLILPSLWASGMMNQAGFASAGYTIFGMFNRLELLCAALVLTGFLGLRFCHLISYADLLQERLSIILSGLLVIIPLIYIYFLTPQMSGLGLQLNLFETTSTMPAAMISLHEGYWLLEVLKFVAGTTLLRWCYRSSCHLS</sequence>
<dbReference type="OrthoDB" id="463671at2"/>
<evidence type="ECO:0008006" key="4">
    <source>
        <dbReference type="Google" id="ProtNLM"/>
    </source>
</evidence>
<evidence type="ECO:0000256" key="1">
    <source>
        <dbReference type="SAM" id="Phobius"/>
    </source>
</evidence>
<dbReference type="Proteomes" id="UP000186868">
    <property type="component" value="Unassembled WGS sequence"/>
</dbReference>
<evidence type="ECO:0000313" key="2">
    <source>
        <dbReference type="EMBL" id="OKH25232.1"/>
    </source>
</evidence>
<feature type="transmembrane region" description="Helical" evidence="1">
    <location>
        <begin position="61"/>
        <end position="83"/>
    </location>
</feature>
<proteinExistence type="predicted"/>
<dbReference type="RefSeq" id="WP_073598641.1">
    <property type="nucleotide sequence ID" value="NZ_MRCB01000004.1"/>
</dbReference>
<keyword evidence="3" id="KW-1185">Reference proteome</keyword>
<name>A0A1U7HNR4_9CYAN</name>
<dbReference type="EMBL" id="MRCB01000004">
    <property type="protein sequence ID" value="OKH25232.1"/>
    <property type="molecule type" value="Genomic_DNA"/>
</dbReference>
<feature type="transmembrane region" description="Helical" evidence="1">
    <location>
        <begin position="12"/>
        <end position="41"/>
    </location>
</feature>
<keyword evidence="1" id="KW-1133">Transmembrane helix</keyword>
<reference evidence="2 3" key="1">
    <citation type="submission" date="2016-11" db="EMBL/GenBank/DDBJ databases">
        <title>Draft Genome Sequences of Nine Cyanobacterial Strains from Diverse Habitats.</title>
        <authorList>
            <person name="Zhu T."/>
            <person name="Hou S."/>
            <person name="Lu X."/>
            <person name="Hess W.R."/>
        </authorList>
    </citation>
    <scope>NUCLEOTIDE SEQUENCE [LARGE SCALE GENOMIC DNA]</scope>
    <source>
        <strain evidence="2 3">NIES-593</strain>
    </source>
</reference>
<keyword evidence="1" id="KW-0812">Transmembrane</keyword>
<organism evidence="2 3">
    <name type="scientific">Hydrococcus rivularis NIES-593</name>
    <dbReference type="NCBI Taxonomy" id="1921803"/>
    <lineage>
        <taxon>Bacteria</taxon>
        <taxon>Bacillati</taxon>
        <taxon>Cyanobacteriota</taxon>
        <taxon>Cyanophyceae</taxon>
        <taxon>Pleurocapsales</taxon>
        <taxon>Hydrococcaceae</taxon>
        <taxon>Hydrococcus</taxon>
    </lineage>
</organism>
<accession>A0A1U7HNR4</accession>
<feature type="transmembrane region" description="Helical" evidence="1">
    <location>
        <begin position="95"/>
        <end position="114"/>
    </location>
</feature>
<comment type="caution">
    <text evidence="2">The sequence shown here is derived from an EMBL/GenBank/DDBJ whole genome shotgun (WGS) entry which is preliminary data.</text>
</comment>
<protein>
    <recommendedName>
        <fullName evidence="4">DUF4149 domain-containing protein</fullName>
    </recommendedName>
</protein>
<keyword evidence="1" id="KW-0472">Membrane</keyword>
<dbReference type="STRING" id="1921803.NIES593_05590"/>
<evidence type="ECO:0000313" key="3">
    <source>
        <dbReference type="Proteomes" id="UP000186868"/>
    </source>
</evidence>
<dbReference type="AlphaFoldDB" id="A0A1U7HNR4"/>
<gene>
    <name evidence="2" type="ORF">NIES593_05590</name>
</gene>